<dbReference type="Gramene" id="TRITD4Bv1G055790.1">
    <property type="protein sequence ID" value="TRITD4Bv1G055790.1"/>
    <property type="gene ID" value="TRITD4Bv1G055790"/>
</dbReference>
<proteinExistence type="predicted"/>
<dbReference type="Proteomes" id="UP000324705">
    <property type="component" value="Chromosome 4B"/>
</dbReference>
<protein>
    <submittedName>
        <fullName evidence="2">Uncharacterized protein</fullName>
    </submittedName>
</protein>
<sequence>MCMVSFFIYLIAICHFKKLCSCSGSVRASRRCAIPVHTQEEAVQVTSSSRLRKYSNSGGTPHYSGSDLEFGRVHRLQQTHQFAYEELEEPTAASATRESSAASDDFGTMHVRTITTGRAGSGGGAVVRPQLLARAAVHELGDDPVTATPPEPRHLLRILSQLHHLNLVIFHGCTSRRSHVLLLVYE</sequence>
<evidence type="ECO:0000313" key="2">
    <source>
        <dbReference type="EMBL" id="VAI04078.1"/>
    </source>
</evidence>
<organism evidence="2 3">
    <name type="scientific">Triticum turgidum subsp. durum</name>
    <name type="common">Durum wheat</name>
    <name type="synonym">Triticum durum</name>
    <dbReference type="NCBI Taxonomy" id="4567"/>
    <lineage>
        <taxon>Eukaryota</taxon>
        <taxon>Viridiplantae</taxon>
        <taxon>Streptophyta</taxon>
        <taxon>Embryophyta</taxon>
        <taxon>Tracheophyta</taxon>
        <taxon>Spermatophyta</taxon>
        <taxon>Magnoliopsida</taxon>
        <taxon>Liliopsida</taxon>
        <taxon>Poales</taxon>
        <taxon>Poaceae</taxon>
        <taxon>BOP clade</taxon>
        <taxon>Pooideae</taxon>
        <taxon>Triticodae</taxon>
        <taxon>Triticeae</taxon>
        <taxon>Triticinae</taxon>
        <taxon>Triticum</taxon>
    </lineage>
</organism>
<reference evidence="2 3" key="1">
    <citation type="submission" date="2017-09" db="EMBL/GenBank/DDBJ databases">
        <authorList>
            <consortium name="International Durum Wheat Genome Sequencing Consortium (IDWGSC)"/>
            <person name="Milanesi L."/>
        </authorList>
    </citation>
    <scope>NUCLEOTIDE SEQUENCE [LARGE SCALE GENOMIC DNA]</scope>
    <source>
        <strain evidence="3">cv. Svevo</strain>
    </source>
</reference>
<evidence type="ECO:0000313" key="3">
    <source>
        <dbReference type="Proteomes" id="UP000324705"/>
    </source>
</evidence>
<dbReference type="AlphaFoldDB" id="A0A9R0T037"/>
<gene>
    <name evidence="2" type="ORF">TRITD_4Bv1G055790</name>
</gene>
<feature type="signal peptide" evidence="1">
    <location>
        <begin position="1"/>
        <end position="22"/>
    </location>
</feature>
<keyword evidence="1" id="KW-0732">Signal</keyword>
<feature type="chain" id="PRO_5040345433" evidence="1">
    <location>
        <begin position="23"/>
        <end position="186"/>
    </location>
</feature>
<accession>A0A9R0T037</accession>
<keyword evidence="3" id="KW-1185">Reference proteome</keyword>
<dbReference type="EMBL" id="LT934118">
    <property type="protein sequence ID" value="VAI04078.1"/>
    <property type="molecule type" value="Genomic_DNA"/>
</dbReference>
<evidence type="ECO:0000256" key="1">
    <source>
        <dbReference type="SAM" id="SignalP"/>
    </source>
</evidence>
<name>A0A9R0T037_TRITD</name>